<dbReference type="GO" id="GO:0016887">
    <property type="term" value="F:ATP hydrolysis activity"/>
    <property type="evidence" value="ECO:0007669"/>
    <property type="project" value="InterPro"/>
</dbReference>
<feature type="transmembrane region" description="Helical" evidence="7">
    <location>
        <begin position="884"/>
        <end position="905"/>
    </location>
</feature>
<dbReference type="InterPro" id="IPR036412">
    <property type="entry name" value="HAD-like_sf"/>
</dbReference>
<feature type="transmembrane region" description="Helical" evidence="7">
    <location>
        <begin position="751"/>
        <end position="771"/>
    </location>
</feature>
<dbReference type="SUPFAM" id="SSF81653">
    <property type="entry name" value="Calcium ATPase, transduction domain A"/>
    <property type="match status" value="1"/>
</dbReference>
<dbReference type="Pfam" id="PF00702">
    <property type="entry name" value="Hydrolase"/>
    <property type="match status" value="1"/>
</dbReference>
<evidence type="ECO:0000313" key="10">
    <source>
        <dbReference type="Proteomes" id="UP000216871"/>
    </source>
</evidence>
<dbReference type="NCBIfam" id="TIGR01494">
    <property type="entry name" value="ATPase_P-type"/>
    <property type="match status" value="2"/>
</dbReference>
<evidence type="ECO:0000313" key="9">
    <source>
        <dbReference type="EMBL" id="OZG60078.1"/>
    </source>
</evidence>
<feature type="compositionally biased region" description="Basic and acidic residues" evidence="6">
    <location>
        <begin position="493"/>
        <end position="512"/>
    </location>
</feature>
<protein>
    <submittedName>
        <fullName evidence="9">Haloacid dehalogenase</fullName>
    </submittedName>
</protein>
<dbReference type="RefSeq" id="WP_094667497.1">
    <property type="nucleotide sequence ID" value="NZ_MWWW01000010.1"/>
</dbReference>
<dbReference type="GO" id="GO:0005524">
    <property type="term" value="F:ATP binding"/>
    <property type="evidence" value="ECO:0007669"/>
    <property type="project" value="InterPro"/>
</dbReference>
<evidence type="ECO:0000256" key="1">
    <source>
        <dbReference type="ARBA" id="ARBA00004651"/>
    </source>
</evidence>
<dbReference type="Gene3D" id="1.20.1110.10">
    <property type="entry name" value="Calcium-transporting ATPase, transmembrane domain"/>
    <property type="match status" value="2"/>
</dbReference>
<evidence type="ECO:0000256" key="7">
    <source>
        <dbReference type="SAM" id="Phobius"/>
    </source>
</evidence>
<dbReference type="InterPro" id="IPR059000">
    <property type="entry name" value="ATPase_P-type_domA"/>
</dbReference>
<feature type="transmembrane region" description="Helical" evidence="7">
    <location>
        <begin position="855"/>
        <end position="878"/>
    </location>
</feature>
<dbReference type="Gene3D" id="2.70.150.10">
    <property type="entry name" value="Calcium-transporting ATPase, cytoplasmic transduction domain A"/>
    <property type="match status" value="1"/>
</dbReference>
<dbReference type="SFLD" id="SFLDF00027">
    <property type="entry name" value="p-type_atpase"/>
    <property type="match status" value="1"/>
</dbReference>
<feature type="transmembrane region" description="Helical" evidence="7">
    <location>
        <begin position="783"/>
        <end position="805"/>
    </location>
</feature>
<comment type="caution">
    <text evidence="9">The sequence shown here is derived from an EMBL/GenBank/DDBJ whole genome shotgun (WGS) entry which is preliminary data.</text>
</comment>
<dbReference type="Proteomes" id="UP000216871">
    <property type="component" value="Unassembled WGS sequence"/>
</dbReference>
<dbReference type="InterPro" id="IPR023214">
    <property type="entry name" value="HAD_sf"/>
</dbReference>
<dbReference type="SUPFAM" id="SSF56784">
    <property type="entry name" value="HAD-like"/>
    <property type="match status" value="1"/>
</dbReference>
<dbReference type="Pfam" id="PF00122">
    <property type="entry name" value="E1-E2_ATPase"/>
    <property type="match status" value="1"/>
</dbReference>
<dbReference type="CDD" id="cd02609">
    <property type="entry name" value="P-type_ATPase"/>
    <property type="match status" value="1"/>
</dbReference>
<gene>
    <name evidence="9" type="ORF">BMYO_1037</name>
</gene>
<keyword evidence="10" id="KW-1185">Reference proteome</keyword>
<keyword evidence="4 7" id="KW-1133">Transmembrane helix</keyword>
<evidence type="ECO:0000256" key="4">
    <source>
        <dbReference type="ARBA" id="ARBA00022989"/>
    </source>
</evidence>
<organism evidence="9 10">
    <name type="scientific">Bifidobacterium myosotis</name>
    <dbReference type="NCBI Taxonomy" id="1630166"/>
    <lineage>
        <taxon>Bacteria</taxon>
        <taxon>Bacillati</taxon>
        <taxon>Actinomycetota</taxon>
        <taxon>Actinomycetes</taxon>
        <taxon>Bifidobacteriales</taxon>
        <taxon>Bifidobacteriaceae</taxon>
        <taxon>Bifidobacterium</taxon>
    </lineage>
</organism>
<dbReference type="Gene3D" id="3.40.1110.10">
    <property type="entry name" value="Calcium-transporting ATPase, cytoplasmic domain N"/>
    <property type="match status" value="2"/>
</dbReference>
<dbReference type="OrthoDB" id="9814270at2"/>
<feature type="transmembrane region" description="Helical" evidence="7">
    <location>
        <begin position="221"/>
        <end position="241"/>
    </location>
</feature>
<dbReference type="SFLD" id="SFLDS00003">
    <property type="entry name" value="Haloacid_Dehalogenase"/>
    <property type="match status" value="1"/>
</dbReference>
<feature type="transmembrane region" description="Helical" evidence="7">
    <location>
        <begin position="719"/>
        <end position="739"/>
    </location>
</feature>
<keyword evidence="5 7" id="KW-0472">Membrane</keyword>
<feature type="transmembrane region" description="Helical" evidence="7">
    <location>
        <begin position="50"/>
        <end position="69"/>
    </location>
</feature>
<name>A0A261FLV2_9BIFI</name>
<dbReference type="Gene3D" id="3.40.50.1000">
    <property type="entry name" value="HAD superfamily/HAD-like"/>
    <property type="match status" value="2"/>
</dbReference>
<sequence>MNTTTVDTMPDVREPGLTAAEVEQRVERGQANEVKTSTSRSVADIVRANVFTLFNGIIFAAMVLVLITGSWKDSVFGFVIIINTGIGIVTELKAKRTLDRLSILVASDVLVRRDGVNVPVPHNGIVMDDLLWVRSGEQVPADGLIVETWGLELDESMLTGESRTVRHKVGEQIYSGATAVSGMALIRVNAVGEHSYAATLTAQAKVYKKTVSDLNKGINTILKFMTFLVVPLCVLLILSQIRTVGGWSEALATGEWRQAVVSAVAGVVGMIPEGLVLLTSLNFALAAIRLARKNTLVQELESVETLARVDALNLDKTGTITDGGIAFDRLIMLGDEDGSAGGATGGGCGAADVGGHDAATGHDAADGHDAAAERIVAQALYDCCNEEQPNGTGRAVLAGLTAQGYGACDVNARIPFSSARKWSAVVEGDGSLWYMGAPEVILAALDRDTTDLLKRVNDYAGDGNRVLLMARASEDVARAGKGHCDCEDTGNQDGHEDRESHEGQAGDHEGRNDYEALDSKGCECKHRKVVGDTSSDIRSEWCRLLDDPTLDPHAEPVALVLCAERIRSDAEPTLAWFREQGVRCRVISGDNPVTVGAIARKVRLTGDREPVAMDARELPEDLNELARTLEGVDVLGRVLPDQKKAIVKALHLQGHVVAMTGDGVNDALALKEADLGIAMGNAAPATKAVAQVVLVDSKFSHLPDVVARGRQVMANMERVASLFLVKTVYSALISLGVVLTQIPYPYLPRHITYIGALTIGMPAFILALAPNTRRYIPGFLGRVVRFALPGGVATALSVLLASWFLPGIMGWDVADSPADLSSLRATSAIILFVMGVFVLARVARPLNGWRGGLVAFFAAAGVIGAFIPFVARFFALILPTGATLTATLIALAGAAVIFVLCLWLVPRAGSILTRFLRRRGINI</sequence>
<dbReference type="InterPro" id="IPR018303">
    <property type="entry name" value="ATPase_P-typ_P_site"/>
</dbReference>
<dbReference type="SUPFAM" id="SSF81665">
    <property type="entry name" value="Calcium ATPase, transmembrane domain M"/>
    <property type="match status" value="1"/>
</dbReference>
<dbReference type="InterPro" id="IPR001757">
    <property type="entry name" value="P_typ_ATPase"/>
</dbReference>
<dbReference type="InterPro" id="IPR044492">
    <property type="entry name" value="P_typ_ATPase_HD_dom"/>
</dbReference>
<dbReference type="GO" id="GO:0005886">
    <property type="term" value="C:plasma membrane"/>
    <property type="evidence" value="ECO:0007669"/>
    <property type="project" value="UniProtKB-SubCell"/>
</dbReference>
<feature type="transmembrane region" description="Helical" evidence="7">
    <location>
        <begin position="261"/>
        <end position="288"/>
    </location>
</feature>
<proteinExistence type="predicted"/>
<evidence type="ECO:0000256" key="2">
    <source>
        <dbReference type="ARBA" id="ARBA00022692"/>
    </source>
</evidence>
<dbReference type="AlphaFoldDB" id="A0A261FLV2"/>
<dbReference type="InterPro" id="IPR023298">
    <property type="entry name" value="ATPase_P-typ_TM_dom_sf"/>
</dbReference>
<evidence type="ECO:0000256" key="5">
    <source>
        <dbReference type="ARBA" id="ARBA00023136"/>
    </source>
</evidence>
<dbReference type="PANTHER" id="PTHR42861">
    <property type="entry name" value="CALCIUM-TRANSPORTING ATPASE"/>
    <property type="match status" value="1"/>
</dbReference>
<feature type="region of interest" description="Disordered" evidence="6">
    <location>
        <begin position="480"/>
        <end position="512"/>
    </location>
</feature>
<evidence type="ECO:0000256" key="3">
    <source>
        <dbReference type="ARBA" id="ARBA00022967"/>
    </source>
</evidence>
<feature type="transmembrane region" description="Helical" evidence="7">
    <location>
        <begin position="825"/>
        <end position="843"/>
    </location>
</feature>
<dbReference type="PROSITE" id="PS00154">
    <property type="entry name" value="ATPASE_E1_E2"/>
    <property type="match status" value="1"/>
</dbReference>
<dbReference type="SUPFAM" id="SSF81660">
    <property type="entry name" value="Metal cation-transporting ATPase, ATP-binding domain N"/>
    <property type="match status" value="1"/>
</dbReference>
<evidence type="ECO:0000256" key="6">
    <source>
        <dbReference type="SAM" id="MobiDB-lite"/>
    </source>
</evidence>
<dbReference type="InterPro" id="IPR023299">
    <property type="entry name" value="ATPase_P-typ_cyto_dom_N"/>
</dbReference>
<evidence type="ECO:0000259" key="8">
    <source>
        <dbReference type="Pfam" id="PF00122"/>
    </source>
</evidence>
<accession>A0A261FLV2</accession>
<feature type="domain" description="P-type ATPase A" evidence="8">
    <location>
        <begin position="106"/>
        <end position="203"/>
    </location>
</feature>
<dbReference type="EMBL" id="MWWW01000010">
    <property type="protein sequence ID" value="OZG60078.1"/>
    <property type="molecule type" value="Genomic_DNA"/>
</dbReference>
<keyword evidence="2 7" id="KW-0812">Transmembrane</keyword>
<comment type="subcellular location">
    <subcellularLocation>
        <location evidence="1">Cell membrane</location>
        <topology evidence="1">Multi-pass membrane protein</topology>
    </subcellularLocation>
</comment>
<feature type="transmembrane region" description="Helical" evidence="7">
    <location>
        <begin position="75"/>
        <end position="92"/>
    </location>
</feature>
<dbReference type="PRINTS" id="PR00119">
    <property type="entry name" value="CATATPASE"/>
</dbReference>
<keyword evidence="3" id="KW-1278">Translocase</keyword>
<reference evidence="9 10" key="1">
    <citation type="journal article" date="2017" name="BMC Genomics">
        <title>Comparative genomic and phylogenomic analyses of the Bifidobacteriaceae family.</title>
        <authorList>
            <person name="Lugli G.A."/>
            <person name="Milani C."/>
            <person name="Turroni F."/>
            <person name="Duranti S."/>
            <person name="Mancabelli L."/>
            <person name="Mangifesta M."/>
            <person name="Ferrario C."/>
            <person name="Modesto M."/>
            <person name="Mattarelli P."/>
            <person name="Jiri K."/>
            <person name="van Sinderen D."/>
            <person name="Ventura M."/>
        </authorList>
    </citation>
    <scope>NUCLEOTIDE SEQUENCE [LARGE SCALE GENOMIC DNA]</scope>
    <source>
        <strain evidence="9 10">DSM 100196</strain>
    </source>
</reference>
<dbReference type="SFLD" id="SFLDG00002">
    <property type="entry name" value="C1.7:_P-type_atpase_like"/>
    <property type="match status" value="1"/>
</dbReference>
<dbReference type="InterPro" id="IPR008250">
    <property type="entry name" value="ATPase_P-typ_transduc_dom_A_sf"/>
</dbReference>